<dbReference type="Proteomes" id="UP000789595">
    <property type="component" value="Unassembled WGS sequence"/>
</dbReference>
<proteinExistence type="predicted"/>
<dbReference type="AlphaFoldDB" id="A0A8J2WWJ9"/>
<organism evidence="1 2">
    <name type="scientific">Pelagomonas calceolata</name>
    <dbReference type="NCBI Taxonomy" id="35677"/>
    <lineage>
        <taxon>Eukaryota</taxon>
        <taxon>Sar</taxon>
        <taxon>Stramenopiles</taxon>
        <taxon>Ochrophyta</taxon>
        <taxon>Pelagophyceae</taxon>
        <taxon>Pelagomonadales</taxon>
        <taxon>Pelagomonadaceae</taxon>
        <taxon>Pelagomonas</taxon>
    </lineage>
</organism>
<accession>A0A8J2WWJ9</accession>
<name>A0A8J2WWJ9_9STRA</name>
<feature type="non-terminal residue" evidence="1">
    <location>
        <position position="1"/>
    </location>
</feature>
<protein>
    <submittedName>
        <fullName evidence="1">Uncharacterized protein</fullName>
    </submittedName>
</protein>
<comment type="caution">
    <text evidence="1">The sequence shown here is derived from an EMBL/GenBank/DDBJ whole genome shotgun (WGS) entry which is preliminary data.</text>
</comment>
<dbReference type="EMBL" id="CAKKNE010000003">
    <property type="protein sequence ID" value="CAH0370329.1"/>
    <property type="molecule type" value="Genomic_DNA"/>
</dbReference>
<gene>
    <name evidence="1" type="ORF">PECAL_3P02080</name>
</gene>
<keyword evidence="2" id="KW-1185">Reference proteome</keyword>
<evidence type="ECO:0000313" key="1">
    <source>
        <dbReference type="EMBL" id="CAH0370329.1"/>
    </source>
</evidence>
<evidence type="ECO:0000313" key="2">
    <source>
        <dbReference type="Proteomes" id="UP000789595"/>
    </source>
</evidence>
<reference evidence="1" key="1">
    <citation type="submission" date="2021-11" db="EMBL/GenBank/DDBJ databases">
        <authorList>
            <consortium name="Genoscope - CEA"/>
            <person name="William W."/>
        </authorList>
    </citation>
    <scope>NUCLEOTIDE SEQUENCE</scope>
</reference>
<sequence length="56" mass="6389">GAVVCEKLLVRRVRHRRGALDSRRVTIRGLGRYEIRHIDRVGGVYLADEKFLAASK</sequence>